<gene>
    <name evidence="2" type="ORF">SAMN05660429_01222</name>
</gene>
<keyword evidence="3" id="KW-1185">Reference proteome</keyword>
<dbReference type="Proteomes" id="UP000199308">
    <property type="component" value="Unassembled WGS sequence"/>
</dbReference>
<evidence type="ECO:0000256" key="1">
    <source>
        <dbReference type="SAM" id="SignalP"/>
    </source>
</evidence>
<organism evidence="2 3">
    <name type="scientific">Thalassotalea agarivorans</name>
    <name type="common">Thalassomonas agarivorans</name>
    <dbReference type="NCBI Taxonomy" id="349064"/>
    <lineage>
        <taxon>Bacteria</taxon>
        <taxon>Pseudomonadati</taxon>
        <taxon>Pseudomonadota</taxon>
        <taxon>Gammaproteobacteria</taxon>
        <taxon>Alteromonadales</taxon>
        <taxon>Colwelliaceae</taxon>
        <taxon>Thalassotalea</taxon>
    </lineage>
</organism>
<sequence length="329" mass="36944">MKKVAVVITKLITVALLMPLHALALQDESGFNSISLEDVTPNDVSRAAVAFINLSTSPGIDGSVINVNKGEQRQTKFTRGSLGFANDFSLDWTFMNFYTSGSITAAHLDDQILFNTQDSREFLVNIDRQIIAIELSGGFLIPITKNLKVTPYISVISSNFKNDSDAQRLGANNPLVKLPPIAEIESTTHALTTAYTIDIEYERWLKFGLLEIEAQYASSTTKTEDKINAFLNFNESIQTLTAQARWNAPTSLELFDLTWDWHTYYKHTHFLNLNRNAIGFNYFHEIGIGADYQWNIKALNLFGVRYIGIRSSVLFGDDVEGVSTEIYFK</sequence>
<proteinExistence type="predicted"/>
<dbReference type="STRING" id="349064.SAMN05660429_01222"/>
<dbReference type="OrthoDB" id="6386112at2"/>
<name>A0A1I0CJT3_THASX</name>
<feature type="chain" id="PRO_5011766742" evidence="1">
    <location>
        <begin position="25"/>
        <end position="329"/>
    </location>
</feature>
<reference evidence="2 3" key="1">
    <citation type="submission" date="2016-10" db="EMBL/GenBank/DDBJ databases">
        <authorList>
            <person name="de Groot N.N."/>
        </authorList>
    </citation>
    <scope>NUCLEOTIDE SEQUENCE [LARGE SCALE GENOMIC DNA]</scope>
    <source>
        <strain evidence="2 3">DSM 19706</strain>
    </source>
</reference>
<evidence type="ECO:0000313" key="3">
    <source>
        <dbReference type="Proteomes" id="UP000199308"/>
    </source>
</evidence>
<evidence type="ECO:0000313" key="2">
    <source>
        <dbReference type="EMBL" id="SET19825.1"/>
    </source>
</evidence>
<dbReference type="EMBL" id="FOHK01000005">
    <property type="protein sequence ID" value="SET19825.1"/>
    <property type="molecule type" value="Genomic_DNA"/>
</dbReference>
<feature type="signal peptide" evidence="1">
    <location>
        <begin position="1"/>
        <end position="24"/>
    </location>
</feature>
<dbReference type="RefSeq" id="WP_093328514.1">
    <property type="nucleotide sequence ID" value="NZ_AP027363.1"/>
</dbReference>
<protein>
    <submittedName>
        <fullName evidence="2">Uncharacterized protein</fullName>
    </submittedName>
</protein>
<keyword evidence="1" id="KW-0732">Signal</keyword>
<accession>A0A1I0CJT3</accession>
<dbReference type="AlphaFoldDB" id="A0A1I0CJT3"/>